<dbReference type="SUPFAM" id="SSF63411">
    <property type="entry name" value="LuxS/MPP-like metallohydrolase"/>
    <property type="match status" value="1"/>
</dbReference>
<evidence type="ECO:0000259" key="1">
    <source>
        <dbReference type="Pfam" id="PF05193"/>
    </source>
</evidence>
<organism evidence="2 3">
    <name type="scientific">Azorhizophilus paspali</name>
    <name type="common">Azotobacter paspali</name>
    <dbReference type="NCBI Taxonomy" id="69963"/>
    <lineage>
        <taxon>Bacteria</taxon>
        <taxon>Pseudomonadati</taxon>
        <taxon>Pseudomonadota</taxon>
        <taxon>Gammaproteobacteria</taxon>
        <taxon>Pseudomonadales</taxon>
        <taxon>Pseudomonadaceae</taxon>
        <taxon>Azorhizophilus</taxon>
    </lineage>
</organism>
<proteinExistence type="predicted"/>
<protein>
    <submittedName>
        <fullName evidence="2">Insulinase family protein</fullName>
    </submittedName>
</protein>
<dbReference type="InterPro" id="IPR007863">
    <property type="entry name" value="Peptidase_M16_C"/>
</dbReference>
<comment type="caution">
    <text evidence="2">The sequence shown here is derived from an EMBL/GenBank/DDBJ whole genome shotgun (WGS) entry which is preliminary data.</text>
</comment>
<name>A0ABV6SQP4_AZOPA</name>
<sequence>MPWRTALSRPATVAALYLNRHAAPYPVGDVRRHAKSAEILAALRPLGRDDVLAFHRDFYGADRGEFVLSGNFDPQQVERQVRRLFGDWNSKARYARPARPYRNVPPPACVYMPGRHRPATTSPACISMPATSRKSRPPCSLLNASSAATRWFSTWNNICAKGKS</sequence>
<keyword evidence="3" id="KW-1185">Reference proteome</keyword>
<evidence type="ECO:0000313" key="2">
    <source>
        <dbReference type="EMBL" id="MFC0711845.1"/>
    </source>
</evidence>
<accession>A0ABV6SQP4</accession>
<dbReference type="EMBL" id="JBHLSS010000138">
    <property type="protein sequence ID" value="MFC0711845.1"/>
    <property type="molecule type" value="Genomic_DNA"/>
</dbReference>
<dbReference type="InterPro" id="IPR011249">
    <property type="entry name" value="Metalloenz_LuxS/M16"/>
</dbReference>
<dbReference type="RefSeq" id="WP_376948941.1">
    <property type="nucleotide sequence ID" value="NZ_JBHLSS010000138.1"/>
</dbReference>
<feature type="domain" description="Peptidase M16 C-terminal" evidence="1">
    <location>
        <begin position="47"/>
        <end position="113"/>
    </location>
</feature>
<dbReference type="Gene3D" id="3.30.830.10">
    <property type="entry name" value="Metalloenzyme, LuxS/M16 peptidase-like"/>
    <property type="match status" value="1"/>
</dbReference>
<reference evidence="2 3" key="1">
    <citation type="submission" date="2024-09" db="EMBL/GenBank/DDBJ databases">
        <authorList>
            <person name="Sun Q."/>
            <person name="Mori K."/>
        </authorList>
    </citation>
    <scope>NUCLEOTIDE SEQUENCE [LARGE SCALE GENOMIC DNA]</scope>
    <source>
        <strain evidence="2 3">NCAIM B.01794</strain>
    </source>
</reference>
<dbReference type="Pfam" id="PF05193">
    <property type="entry name" value="Peptidase_M16_C"/>
    <property type="match status" value="1"/>
</dbReference>
<evidence type="ECO:0000313" key="3">
    <source>
        <dbReference type="Proteomes" id="UP001589891"/>
    </source>
</evidence>
<gene>
    <name evidence="2" type="ORF">ACFFGX_20635</name>
</gene>
<dbReference type="Proteomes" id="UP001589891">
    <property type="component" value="Unassembled WGS sequence"/>
</dbReference>